<dbReference type="Pfam" id="PF00501">
    <property type="entry name" value="AMP-binding"/>
    <property type="match status" value="1"/>
</dbReference>
<evidence type="ECO:0000313" key="4">
    <source>
        <dbReference type="Proteomes" id="UP001500928"/>
    </source>
</evidence>
<dbReference type="Gene3D" id="3.40.50.12780">
    <property type="entry name" value="N-terminal domain of ligase-like"/>
    <property type="match status" value="1"/>
</dbReference>
<keyword evidence="4" id="KW-1185">Reference proteome</keyword>
<evidence type="ECO:0000313" key="3">
    <source>
        <dbReference type="EMBL" id="GAA4793655.1"/>
    </source>
</evidence>
<dbReference type="PANTHER" id="PTHR43767">
    <property type="entry name" value="LONG-CHAIN-FATTY-ACID--COA LIGASE"/>
    <property type="match status" value="1"/>
</dbReference>
<dbReference type="PANTHER" id="PTHR43767:SF1">
    <property type="entry name" value="NONRIBOSOMAL PEPTIDE SYNTHASE PES1 (EUROFUNG)-RELATED"/>
    <property type="match status" value="1"/>
</dbReference>
<dbReference type="Proteomes" id="UP001500928">
    <property type="component" value="Unassembled WGS sequence"/>
</dbReference>
<dbReference type="Pfam" id="PF13193">
    <property type="entry name" value="AMP-binding_C"/>
    <property type="match status" value="1"/>
</dbReference>
<protein>
    <submittedName>
        <fullName evidence="3">Class I adenylate-forming enzyme family protein</fullName>
    </submittedName>
</protein>
<dbReference type="InterPro" id="IPR045851">
    <property type="entry name" value="AMP-bd_C_sf"/>
</dbReference>
<dbReference type="InterPro" id="IPR042099">
    <property type="entry name" value="ANL_N_sf"/>
</dbReference>
<dbReference type="RefSeq" id="WP_345416736.1">
    <property type="nucleotide sequence ID" value="NZ_BAABHO010000024.1"/>
</dbReference>
<accession>A0ABP9BFJ5</accession>
<reference evidence="4" key="1">
    <citation type="journal article" date="2019" name="Int. J. Syst. Evol. Microbiol.">
        <title>The Global Catalogue of Microorganisms (GCM) 10K type strain sequencing project: providing services to taxonomists for standard genome sequencing and annotation.</title>
        <authorList>
            <consortium name="The Broad Institute Genomics Platform"/>
            <consortium name="The Broad Institute Genome Sequencing Center for Infectious Disease"/>
            <person name="Wu L."/>
            <person name="Ma J."/>
        </authorList>
    </citation>
    <scope>NUCLEOTIDE SEQUENCE [LARGE SCALE GENOMIC DNA]</scope>
    <source>
        <strain evidence="4">JCM 17979</strain>
    </source>
</reference>
<evidence type="ECO:0000259" key="1">
    <source>
        <dbReference type="Pfam" id="PF00501"/>
    </source>
</evidence>
<organism evidence="3 4">
    <name type="scientific">Actinomycetospora chlora</name>
    <dbReference type="NCBI Taxonomy" id="663608"/>
    <lineage>
        <taxon>Bacteria</taxon>
        <taxon>Bacillati</taxon>
        <taxon>Actinomycetota</taxon>
        <taxon>Actinomycetes</taxon>
        <taxon>Pseudonocardiales</taxon>
        <taxon>Pseudonocardiaceae</taxon>
        <taxon>Actinomycetospora</taxon>
    </lineage>
</organism>
<sequence>MDVPSLMRQSARFHADRVALVTRDRTLTFAQAWDRGVRVANGLRALGVRPGDRVAAVEDNTLGAADFFVGAAIAGAVRVPLYPRNSRRSHQVMIDQTGVVAVVAEAAYADAVKGLEDECPALRHVVVRDETYESWLADQDPVDPEVAVGPDDWYIIRHSSGTTGRPKGVGYTQHDWLVNCRNWYYRLPNLGWDAVVGHAAPISHAAGYLFLPAWLAGATNLLYGPFDVPTVLEMTEQHRVTHTFAAPSMLAGLAADPTAAGRDWSALRCILVGGAPITDATVHAGRRVFGDVLHQVFGQTEATPLTILTPEEWFADVPGSTPMRSAGRVLPFCRLEIRGPDGEVLPAGAEGEIWTQVESQMHGYWGDPERTAERLVDGWVRTGDIGRLDANGYLYVLDRVDDMIVSGGFNIWPAELETIIADHPEVRAVAVFGVPHARWGESPMAVCVTAPGAAVTEQEVIDLVATRLGSYQKPTAVRLTTEPLPVSVTGKVQRKVLRDPYWEGRDSRVGGA</sequence>
<feature type="domain" description="AMP-dependent synthetase/ligase" evidence="1">
    <location>
        <begin position="9"/>
        <end position="365"/>
    </location>
</feature>
<evidence type="ECO:0000259" key="2">
    <source>
        <dbReference type="Pfam" id="PF13193"/>
    </source>
</evidence>
<dbReference type="InterPro" id="IPR020845">
    <property type="entry name" value="AMP-binding_CS"/>
</dbReference>
<feature type="domain" description="AMP-binding enzyme C-terminal" evidence="2">
    <location>
        <begin position="415"/>
        <end position="491"/>
    </location>
</feature>
<comment type="caution">
    <text evidence="3">The sequence shown here is derived from an EMBL/GenBank/DDBJ whole genome shotgun (WGS) entry which is preliminary data.</text>
</comment>
<dbReference type="EMBL" id="BAABHO010000024">
    <property type="protein sequence ID" value="GAA4793655.1"/>
    <property type="molecule type" value="Genomic_DNA"/>
</dbReference>
<name>A0ABP9BFJ5_9PSEU</name>
<dbReference type="Gene3D" id="3.30.300.30">
    <property type="match status" value="1"/>
</dbReference>
<dbReference type="PROSITE" id="PS00455">
    <property type="entry name" value="AMP_BINDING"/>
    <property type="match status" value="1"/>
</dbReference>
<dbReference type="InterPro" id="IPR000873">
    <property type="entry name" value="AMP-dep_synth/lig_dom"/>
</dbReference>
<dbReference type="InterPro" id="IPR025110">
    <property type="entry name" value="AMP-bd_C"/>
</dbReference>
<gene>
    <name evidence="3" type="ORF">GCM10023200_31910</name>
</gene>
<dbReference type="SUPFAM" id="SSF56801">
    <property type="entry name" value="Acetyl-CoA synthetase-like"/>
    <property type="match status" value="1"/>
</dbReference>
<proteinExistence type="predicted"/>
<dbReference type="InterPro" id="IPR050237">
    <property type="entry name" value="ATP-dep_AMP-bd_enzyme"/>
</dbReference>